<dbReference type="AlphaFoldDB" id="A0A6C0KGP2"/>
<sequence>MADAVDDFDTNLDHRAWEYRASANPKVSPAALIDNDDPQAALIASAIGEIGGESLLQAVTYLEMAAEERAQHEINEKRKMHKGGISPAFVETFTQKIHSVVERLQNKLGQDLGEPVAQKASLYNSVREKIKDEYRKFEGAVNQKVLGLQKQQKAAEEKAVHGDQGFAEQLTQGADEAIGAIKGLVGNGSFAEQFVSQQTMQGAHKWMINESSESDKRALKLMGLTGGSGDNFVDVVYVVHGEDCSANSVGFSTRQPLLTEIGVLKSFIMGFDICDFCKKVRAYPAMMSKGGVTDMKFYCSPLPRAMQTAKMLSVGYALELEERKQNDIAMHMNAAIAAAAQRPAPMSYTAYMKKHNTHFLNPQTPEGYRFLTQMHEDVARIALQEQSGIAHAVESAAAVGAAMSSAYNYLKIHGPNKSQAKFAAWGATSAYQLGAFSTAASTAVAIPGAAAVGGSVWSILTMLGGVAVGPGAAVAASGLAIANSETVVNSLLSAAKFGTDSGAWVLSKMTAAFAGTGEAGDNATKPKQMSAVEQKLRMNMAEFAKAKLTENINEDKILSDRIFRLCPLGEMQTGVGSVFSALAGGNTVDTTLRSASDLHARFVNRVFPAGLSIAEEKVSNTTAGSRIDEQTGRTMDQRGEDTLNDDCCTKKSDHCGVANANKLYDDFYANFIFGDWFREASQCDKTSSNPIRVVATHESFIRDHILSNTSLVHPEMAQYVDDKVIGRGARQRMQPCNAVWVRYMPSNGAPSTVMATWTAKKNEHGPGLLLPSVCCVQDEGCSHRTEMSSAEATRCQIYRRLLYQASPLLSHLPQFGACAYRFENHNDDDRPDRNCSQCTVREVANGNCCFMGRIPARSTAVLTERLGNVMGELNKKNLGNFKDELDVANDEAEYDDGGDYGDDNDAPYLDPTLD</sequence>
<feature type="region of interest" description="Disordered" evidence="1">
    <location>
        <begin position="891"/>
        <end position="914"/>
    </location>
</feature>
<feature type="compositionally biased region" description="Acidic residues" evidence="1">
    <location>
        <begin position="891"/>
        <end position="905"/>
    </location>
</feature>
<proteinExistence type="predicted"/>
<dbReference type="EMBL" id="MN740857">
    <property type="protein sequence ID" value="QHU15444.1"/>
    <property type="molecule type" value="Genomic_DNA"/>
</dbReference>
<reference evidence="2" key="1">
    <citation type="journal article" date="2020" name="Nature">
        <title>Giant virus diversity and host interactions through global metagenomics.</title>
        <authorList>
            <person name="Schulz F."/>
            <person name="Roux S."/>
            <person name="Paez-Espino D."/>
            <person name="Jungbluth S."/>
            <person name="Walsh D.A."/>
            <person name="Denef V.J."/>
            <person name="McMahon K.D."/>
            <person name="Konstantinidis K.T."/>
            <person name="Eloe-Fadrosh E.A."/>
            <person name="Kyrpides N.C."/>
            <person name="Woyke T."/>
        </authorList>
    </citation>
    <scope>NUCLEOTIDE SEQUENCE</scope>
    <source>
        <strain evidence="2">GVMAG-S-1103017-68</strain>
    </source>
</reference>
<accession>A0A6C0KGP2</accession>
<protein>
    <submittedName>
        <fullName evidence="2">Uncharacterized protein</fullName>
    </submittedName>
</protein>
<name>A0A6C0KGP2_9ZZZZ</name>
<feature type="region of interest" description="Disordered" evidence="1">
    <location>
        <begin position="618"/>
        <end position="640"/>
    </location>
</feature>
<evidence type="ECO:0000256" key="1">
    <source>
        <dbReference type="SAM" id="MobiDB-lite"/>
    </source>
</evidence>
<feature type="compositionally biased region" description="Basic and acidic residues" evidence="1">
    <location>
        <begin position="626"/>
        <end position="640"/>
    </location>
</feature>
<organism evidence="2">
    <name type="scientific">viral metagenome</name>
    <dbReference type="NCBI Taxonomy" id="1070528"/>
    <lineage>
        <taxon>unclassified sequences</taxon>
        <taxon>metagenomes</taxon>
        <taxon>organismal metagenomes</taxon>
    </lineage>
</organism>
<evidence type="ECO:0000313" key="2">
    <source>
        <dbReference type="EMBL" id="QHU15444.1"/>
    </source>
</evidence>